<sequence length="448" mass="51359">MNYFKTSKKLKGTTIIISLLIFLSMFMSVSFMEISISARAETAAEKQIEKSPIEILSYEDIFQSYYDQASEKVTATGHEMCEIEDFSANYYNYETTIQDYTAAVIENAGNPTNLTIAPRSSSADADYILKYNSNAGKNREIYRDFANRGYDDEITPASVFQRDFVCSMFYYGAIKEGDILLETQTILNNIGHVACIYDLDHKSDKGEYIQTIDCVKGGTQFGFLDDNRMVNFQVKILGVRGVTSAQREDVKYFHYKQLGKEYNLWHAGAYDRLNTDINSEDWYCSEMMYAAYKYAGIDMTDAIGEKGGCWPADIYGSHYTYVNTDYSNSAYLGLSIVDKEGSTWTIKVKNNTAEDINIRYNKKMCFYDDAKEWKGLKDVTEESIEAYKSKNIEVEENWFASSVAFSREYYNNGNRMRLVTFADQLDNNTKTLRIGHSLLEWKDDNLVD</sequence>
<proteinExistence type="predicted"/>
<name>A0A9D1VVA6_9FIRM</name>
<evidence type="ECO:0000313" key="2">
    <source>
        <dbReference type="Proteomes" id="UP000824249"/>
    </source>
</evidence>
<evidence type="ECO:0000313" key="1">
    <source>
        <dbReference type="EMBL" id="HIX47248.1"/>
    </source>
</evidence>
<dbReference type="Proteomes" id="UP000824249">
    <property type="component" value="Unassembled WGS sequence"/>
</dbReference>
<dbReference type="SUPFAM" id="SSF54001">
    <property type="entry name" value="Cysteine proteinases"/>
    <property type="match status" value="1"/>
</dbReference>
<dbReference type="Gene3D" id="3.90.1720.10">
    <property type="entry name" value="endopeptidase domain like (from Nostoc punctiforme)"/>
    <property type="match status" value="1"/>
</dbReference>
<gene>
    <name evidence="1" type="ORF">H9737_06140</name>
</gene>
<protein>
    <recommendedName>
        <fullName evidence="3">Amidase domain-containing protein</fullName>
    </recommendedName>
</protein>
<reference evidence="1" key="1">
    <citation type="journal article" date="2021" name="PeerJ">
        <title>Extensive microbial diversity within the chicken gut microbiome revealed by metagenomics and culture.</title>
        <authorList>
            <person name="Gilroy R."/>
            <person name="Ravi A."/>
            <person name="Getino M."/>
            <person name="Pursley I."/>
            <person name="Horton D.L."/>
            <person name="Alikhan N.F."/>
            <person name="Baker D."/>
            <person name="Gharbi K."/>
            <person name="Hall N."/>
            <person name="Watson M."/>
            <person name="Adriaenssens E.M."/>
            <person name="Foster-Nyarko E."/>
            <person name="Jarju S."/>
            <person name="Secka A."/>
            <person name="Antonio M."/>
            <person name="Oren A."/>
            <person name="Chaudhuri R.R."/>
            <person name="La Ragione R."/>
            <person name="Hildebrand F."/>
            <person name="Pallen M.J."/>
        </authorList>
    </citation>
    <scope>NUCLEOTIDE SEQUENCE</scope>
    <source>
        <strain evidence="1">26628</strain>
    </source>
</reference>
<dbReference type="InterPro" id="IPR038765">
    <property type="entry name" value="Papain-like_cys_pep_sf"/>
</dbReference>
<evidence type="ECO:0008006" key="3">
    <source>
        <dbReference type="Google" id="ProtNLM"/>
    </source>
</evidence>
<organism evidence="1 2">
    <name type="scientific">Candidatus Borkfalkia faecigallinarum</name>
    <dbReference type="NCBI Taxonomy" id="2838509"/>
    <lineage>
        <taxon>Bacteria</taxon>
        <taxon>Bacillati</taxon>
        <taxon>Bacillota</taxon>
        <taxon>Clostridia</taxon>
        <taxon>Christensenellales</taxon>
        <taxon>Christensenellaceae</taxon>
        <taxon>Candidatus Borkfalkia</taxon>
    </lineage>
</organism>
<dbReference type="EMBL" id="DXFD01000091">
    <property type="protein sequence ID" value="HIX47248.1"/>
    <property type="molecule type" value="Genomic_DNA"/>
</dbReference>
<reference evidence="1" key="2">
    <citation type="submission" date="2021-04" db="EMBL/GenBank/DDBJ databases">
        <authorList>
            <person name="Gilroy R."/>
        </authorList>
    </citation>
    <scope>NUCLEOTIDE SEQUENCE</scope>
    <source>
        <strain evidence="1">26628</strain>
    </source>
</reference>
<comment type="caution">
    <text evidence="1">The sequence shown here is derived from an EMBL/GenBank/DDBJ whole genome shotgun (WGS) entry which is preliminary data.</text>
</comment>
<accession>A0A9D1VVA6</accession>
<dbReference type="AlphaFoldDB" id="A0A9D1VVA6"/>